<name>A0A084A9H2_LACLC</name>
<proteinExistence type="predicted"/>
<evidence type="ECO:0000313" key="2">
    <source>
        <dbReference type="EMBL" id="KEY61951.1"/>
    </source>
</evidence>
<protein>
    <submittedName>
        <fullName evidence="2">Putative membrane protein</fullName>
    </submittedName>
</protein>
<dbReference type="PANTHER" id="PTHR41307:SF1">
    <property type="entry name" value="MEMBRANE PROTEIN"/>
    <property type="match status" value="1"/>
</dbReference>
<dbReference type="AlphaFoldDB" id="A0A084A9H2"/>
<accession>A0A084A9H2</accession>
<comment type="caution">
    <text evidence="2">The sequence shown here is derived from an EMBL/GenBank/DDBJ whole genome shotgun (WGS) entry which is preliminary data.</text>
</comment>
<evidence type="ECO:0000313" key="3">
    <source>
        <dbReference type="Proteomes" id="UP000028401"/>
    </source>
</evidence>
<sequence>MNSDKLINENNQLRENLNSENKRYYEDLLVYIRSKSTFNREKDVEQLLLDMLHDLIDAQSNGESAEFYFGRDPKSLADEILKTLPKHFFDIFKIACYIVIGYVLFFTIPYMVSPSSKLDLGNLIIFGILGFIFSITALWLIGKETYQTNKIKKYTSYAFGIVIFVSLIIGSIFFKTPLSFRIPGWWGIGIILILLVITTIIFIIERKRMPFLITIYVLIIIDAILGIGSRIPILDDLLTQPISKSTALWVIIIGGPIVAIVCGVGTYYYIMRNED</sequence>
<feature type="transmembrane region" description="Helical" evidence="1">
    <location>
        <begin position="211"/>
        <end position="234"/>
    </location>
</feature>
<keyword evidence="1" id="KW-0472">Membrane</keyword>
<reference evidence="2 3" key="1">
    <citation type="submission" date="2014-06" db="EMBL/GenBank/DDBJ databases">
        <title>Draft genome sequence of the putrescine producing strain Lactococcus lactis subsp cremoris GE214.</title>
        <authorList>
            <person name="Ladero V."/>
            <person name="Linares D.M."/>
            <person name="del Rio B."/>
            <person name="Mayo B."/>
            <person name="Martin M.C."/>
            <person name="Fernandez M."/>
            <person name="Alvarez M.A."/>
        </authorList>
    </citation>
    <scope>NUCLEOTIDE SEQUENCE [LARGE SCALE GENOMIC DNA]</scope>
    <source>
        <strain evidence="2 3">GE214</strain>
    </source>
</reference>
<evidence type="ECO:0000256" key="1">
    <source>
        <dbReference type="SAM" id="Phobius"/>
    </source>
</evidence>
<dbReference type="SUPFAM" id="SSF158560">
    <property type="entry name" value="BH3980-like"/>
    <property type="match status" value="1"/>
</dbReference>
<dbReference type="Proteomes" id="UP000028401">
    <property type="component" value="Unassembled WGS sequence"/>
</dbReference>
<dbReference type="PATRIC" id="fig|1415168.3.peg.1992"/>
<dbReference type="PANTHER" id="PTHR41307">
    <property type="entry name" value="MEMBRANE PROTEIN-RELATED"/>
    <property type="match status" value="1"/>
</dbReference>
<dbReference type="EMBL" id="AZSI01000096">
    <property type="protein sequence ID" value="KEY61951.1"/>
    <property type="molecule type" value="Genomic_DNA"/>
</dbReference>
<organism evidence="2 3">
    <name type="scientific">Lactococcus cremoris subsp. cremoris GE214</name>
    <dbReference type="NCBI Taxonomy" id="1415168"/>
    <lineage>
        <taxon>Bacteria</taxon>
        <taxon>Bacillati</taxon>
        <taxon>Bacillota</taxon>
        <taxon>Bacilli</taxon>
        <taxon>Lactobacillales</taxon>
        <taxon>Streptococcaceae</taxon>
        <taxon>Lactococcus</taxon>
        <taxon>Lactococcus cremoris subsp. cremoris</taxon>
    </lineage>
</organism>
<feature type="transmembrane region" description="Helical" evidence="1">
    <location>
        <begin position="154"/>
        <end position="173"/>
    </location>
</feature>
<keyword evidence="1" id="KW-0812">Transmembrane</keyword>
<feature type="transmembrane region" description="Helical" evidence="1">
    <location>
        <begin position="123"/>
        <end position="142"/>
    </location>
</feature>
<dbReference type="RefSeq" id="WP_011834702.1">
    <property type="nucleotide sequence ID" value="NZ_AZSI01000096.1"/>
</dbReference>
<gene>
    <name evidence="2" type="ORF">U725_01918</name>
</gene>
<feature type="transmembrane region" description="Helical" evidence="1">
    <location>
        <begin position="185"/>
        <end position="204"/>
    </location>
</feature>
<feature type="transmembrane region" description="Helical" evidence="1">
    <location>
        <begin position="91"/>
        <end position="111"/>
    </location>
</feature>
<keyword evidence="1" id="KW-1133">Transmembrane helix</keyword>
<dbReference type="Gene3D" id="1.10.1900.10">
    <property type="entry name" value="c-terminal domain of poly(a) binding protein"/>
    <property type="match status" value="1"/>
</dbReference>
<feature type="transmembrane region" description="Helical" evidence="1">
    <location>
        <begin position="246"/>
        <end position="270"/>
    </location>
</feature>